<protein>
    <submittedName>
        <fullName evidence="1">Uncharacterized protein</fullName>
    </submittedName>
</protein>
<evidence type="ECO:0000313" key="1">
    <source>
        <dbReference type="EMBL" id="ORZ12934.1"/>
    </source>
</evidence>
<dbReference type="EMBL" id="MCFF01000024">
    <property type="protein sequence ID" value="ORZ12934.1"/>
    <property type="molecule type" value="Genomic_DNA"/>
</dbReference>
<proteinExistence type="predicted"/>
<gene>
    <name evidence="1" type="ORF">BCR41DRAFT_98153</name>
</gene>
<sequence length="190" mass="22578">MYITQLRVLAQYSTYSNRRSAKHCSLSTNMESYSKKNRTCREKYPFLKHLMNLNLWESQYKGSRVIFTGTAHAKYELEIMEDSARVSLLYFVGPLSETVFSKWLEVHLNQPDIVQDIMRITNRVPREFMFLIRSIEERPLTRNSIDSYVTERTSEFHTVVWTYYESRSETSKKKFAKSLATVFPWQQLAE</sequence>
<dbReference type="GeneID" id="33572950"/>
<comment type="caution">
    <text evidence="1">The sequence shown here is derived from an EMBL/GenBank/DDBJ whole genome shotgun (WGS) entry which is preliminary data.</text>
</comment>
<organism evidence="1 2">
    <name type="scientific">Lobosporangium transversale</name>
    <dbReference type="NCBI Taxonomy" id="64571"/>
    <lineage>
        <taxon>Eukaryota</taxon>
        <taxon>Fungi</taxon>
        <taxon>Fungi incertae sedis</taxon>
        <taxon>Mucoromycota</taxon>
        <taxon>Mortierellomycotina</taxon>
        <taxon>Mortierellomycetes</taxon>
        <taxon>Mortierellales</taxon>
        <taxon>Mortierellaceae</taxon>
        <taxon>Lobosporangium</taxon>
    </lineage>
</organism>
<keyword evidence="2" id="KW-1185">Reference proteome</keyword>
<evidence type="ECO:0000313" key="2">
    <source>
        <dbReference type="Proteomes" id="UP000193648"/>
    </source>
</evidence>
<accession>A0A1Y2GNT6</accession>
<reference evidence="1 2" key="1">
    <citation type="submission" date="2016-07" db="EMBL/GenBank/DDBJ databases">
        <title>Pervasive Adenine N6-methylation of Active Genes in Fungi.</title>
        <authorList>
            <consortium name="DOE Joint Genome Institute"/>
            <person name="Mondo S.J."/>
            <person name="Dannebaum R.O."/>
            <person name="Kuo R.C."/>
            <person name="Labutti K."/>
            <person name="Haridas S."/>
            <person name="Kuo A."/>
            <person name="Salamov A."/>
            <person name="Ahrendt S.R."/>
            <person name="Lipzen A."/>
            <person name="Sullivan W."/>
            <person name="Andreopoulos W.B."/>
            <person name="Clum A."/>
            <person name="Lindquist E."/>
            <person name="Daum C."/>
            <person name="Ramamoorthy G.K."/>
            <person name="Gryganskyi A."/>
            <person name="Culley D."/>
            <person name="Magnuson J.K."/>
            <person name="James T.Y."/>
            <person name="O'Malley M.A."/>
            <person name="Stajich J.E."/>
            <person name="Spatafora J.W."/>
            <person name="Visel A."/>
            <person name="Grigoriev I.V."/>
        </authorList>
    </citation>
    <scope>NUCLEOTIDE SEQUENCE [LARGE SCALE GENOMIC DNA]</scope>
    <source>
        <strain evidence="1 2">NRRL 3116</strain>
    </source>
</reference>
<dbReference type="AlphaFoldDB" id="A0A1Y2GNT6"/>
<name>A0A1Y2GNT6_9FUNG</name>
<dbReference type="RefSeq" id="XP_021880283.1">
    <property type="nucleotide sequence ID" value="XM_022031109.1"/>
</dbReference>
<dbReference type="Proteomes" id="UP000193648">
    <property type="component" value="Unassembled WGS sequence"/>
</dbReference>
<dbReference type="InParanoid" id="A0A1Y2GNT6"/>
<dbReference type="OrthoDB" id="2303713at2759"/>